<gene>
    <name evidence="1" type="ORF">GSLYS_00003831001</name>
</gene>
<reference evidence="1 2" key="1">
    <citation type="submission" date="2024-04" db="EMBL/GenBank/DDBJ databases">
        <authorList>
            <consortium name="Genoscope - CEA"/>
            <person name="William W."/>
        </authorList>
    </citation>
    <scope>NUCLEOTIDE SEQUENCE [LARGE SCALE GENOMIC DNA]</scope>
</reference>
<proteinExistence type="predicted"/>
<dbReference type="AlphaFoldDB" id="A0AAV2HC18"/>
<evidence type="ECO:0000313" key="2">
    <source>
        <dbReference type="Proteomes" id="UP001497497"/>
    </source>
</evidence>
<organism evidence="1 2">
    <name type="scientific">Lymnaea stagnalis</name>
    <name type="common">Great pond snail</name>
    <name type="synonym">Helix stagnalis</name>
    <dbReference type="NCBI Taxonomy" id="6523"/>
    <lineage>
        <taxon>Eukaryota</taxon>
        <taxon>Metazoa</taxon>
        <taxon>Spiralia</taxon>
        <taxon>Lophotrochozoa</taxon>
        <taxon>Mollusca</taxon>
        <taxon>Gastropoda</taxon>
        <taxon>Heterobranchia</taxon>
        <taxon>Euthyneura</taxon>
        <taxon>Panpulmonata</taxon>
        <taxon>Hygrophila</taxon>
        <taxon>Lymnaeoidea</taxon>
        <taxon>Lymnaeidae</taxon>
        <taxon>Lymnaea</taxon>
    </lineage>
</organism>
<dbReference type="EMBL" id="CAXITT010000053">
    <property type="protein sequence ID" value="CAL1529676.1"/>
    <property type="molecule type" value="Genomic_DNA"/>
</dbReference>
<accession>A0AAV2HC18</accession>
<dbReference type="InterPro" id="IPR029021">
    <property type="entry name" value="Prot-tyrosine_phosphatase-like"/>
</dbReference>
<dbReference type="Gene3D" id="3.90.190.10">
    <property type="entry name" value="Protein tyrosine phosphatase superfamily"/>
    <property type="match status" value="1"/>
</dbReference>
<sequence>MEAERPQCDTEYCTPEDAWEQLRMRIKWTEPQTPGSLKIAMLDPLDISLCLECEKPIPLRNFSAYAWTHVYHAADDGPPSLDQQDMRRVSLGEGEQLFFKPLQDNPEGIYRELKLKYVENSREWDDMGITTYLFSAKVFPTHPGEFRLTYNVKYKLPDTTKVMVWANKFQEDCMVTVTLPRAPNSWTQAAEVSQITQNMYLGNSKAMLSAEEKGFDAVLNLDPETEEKVHGDWPPKVLRYFQNIVQEIGSGNEVEPEQIQNLVKWLWNAYPKYKKILIGDSDGVSAVGSAMTAYIFANNPNLTFEEAYNFVWARKFVFCHKGLKETLLESYPRD</sequence>
<comment type="caution">
    <text evidence="1">The sequence shown here is derived from an EMBL/GenBank/DDBJ whole genome shotgun (WGS) entry which is preliminary data.</text>
</comment>
<name>A0AAV2HC18_LYMST</name>
<dbReference type="SUPFAM" id="SSF52799">
    <property type="entry name" value="(Phosphotyrosine protein) phosphatases II"/>
    <property type="match status" value="1"/>
</dbReference>
<protein>
    <submittedName>
        <fullName evidence="1">Uncharacterized protein</fullName>
    </submittedName>
</protein>
<keyword evidence="2" id="KW-1185">Reference proteome</keyword>
<evidence type="ECO:0000313" key="1">
    <source>
        <dbReference type="EMBL" id="CAL1529676.1"/>
    </source>
</evidence>
<dbReference type="Proteomes" id="UP001497497">
    <property type="component" value="Unassembled WGS sequence"/>
</dbReference>